<keyword evidence="10" id="KW-1185">Reference proteome</keyword>
<dbReference type="InterPro" id="IPR013325">
    <property type="entry name" value="RNA_pol_sigma_r2"/>
</dbReference>
<dbReference type="InterPro" id="IPR036388">
    <property type="entry name" value="WH-like_DNA-bd_sf"/>
</dbReference>
<dbReference type="PANTHER" id="PTHR30173">
    <property type="entry name" value="SIGMA 19 FACTOR"/>
    <property type="match status" value="1"/>
</dbReference>
<evidence type="ECO:0000259" key="7">
    <source>
        <dbReference type="Pfam" id="PF04542"/>
    </source>
</evidence>
<dbReference type="CDD" id="cd06171">
    <property type="entry name" value="Sigma70_r4"/>
    <property type="match status" value="1"/>
</dbReference>
<dbReference type="InterPro" id="IPR013249">
    <property type="entry name" value="RNA_pol_sigma70_r4_t2"/>
</dbReference>
<evidence type="ECO:0000313" key="9">
    <source>
        <dbReference type="EMBL" id="TWS21389.1"/>
    </source>
</evidence>
<dbReference type="InterPro" id="IPR007627">
    <property type="entry name" value="RNA_pol_sigma70_r2"/>
</dbReference>
<dbReference type="RefSeq" id="WP_146559057.1">
    <property type="nucleotide sequence ID" value="NZ_VIGW01000001.1"/>
</dbReference>
<dbReference type="GO" id="GO:0016987">
    <property type="term" value="F:sigma factor activity"/>
    <property type="evidence" value="ECO:0007669"/>
    <property type="project" value="UniProtKB-KW"/>
</dbReference>
<dbReference type="InterPro" id="IPR014284">
    <property type="entry name" value="RNA_pol_sigma-70_dom"/>
</dbReference>
<dbReference type="NCBIfam" id="TIGR02937">
    <property type="entry name" value="sigma70-ECF"/>
    <property type="match status" value="1"/>
</dbReference>
<dbReference type="OrthoDB" id="3211555at2"/>
<dbReference type="NCBIfam" id="TIGR02957">
    <property type="entry name" value="SigX4"/>
    <property type="match status" value="1"/>
</dbReference>
<dbReference type="AlphaFoldDB" id="A0A5C5RE59"/>
<dbReference type="Gene3D" id="1.10.10.10">
    <property type="entry name" value="Winged helix-like DNA-binding domain superfamily/Winged helix DNA-binding domain"/>
    <property type="match status" value="1"/>
</dbReference>
<comment type="subunit">
    <text evidence="2">Interacts transiently with the RNA polymerase catalytic core formed by RpoA, RpoB, RpoC and RpoZ (2 alpha, 1 beta, 1 beta' and 1 omega subunit) to form the RNA polymerase holoenzyme that can initiate transcription.</text>
</comment>
<dbReference type="InterPro" id="IPR013324">
    <property type="entry name" value="RNA_pol_sigma_r3/r4-like"/>
</dbReference>
<dbReference type="SUPFAM" id="SSF88946">
    <property type="entry name" value="Sigma2 domain of RNA polymerase sigma factors"/>
    <property type="match status" value="1"/>
</dbReference>
<protein>
    <submittedName>
        <fullName evidence="9">RNA polymerase sigma-70 factor</fullName>
    </submittedName>
</protein>
<evidence type="ECO:0000313" key="10">
    <source>
        <dbReference type="Proteomes" id="UP000317291"/>
    </source>
</evidence>
<keyword evidence="3" id="KW-0805">Transcription regulation</keyword>
<dbReference type="InterPro" id="IPR032710">
    <property type="entry name" value="NTF2-like_dom_sf"/>
</dbReference>
<name>A0A5C5RE59_9ACTN</name>
<evidence type="ECO:0000256" key="5">
    <source>
        <dbReference type="ARBA" id="ARBA00023125"/>
    </source>
</evidence>
<dbReference type="PANTHER" id="PTHR30173:SF36">
    <property type="entry name" value="ECF RNA POLYMERASE SIGMA FACTOR SIGJ"/>
    <property type="match status" value="1"/>
</dbReference>
<evidence type="ECO:0000259" key="8">
    <source>
        <dbReference type="Pfam" id="PF08281"/>
    </source>
</evidence>
<dbReference type="Gene3D" id="3.10.450.50">
    <property type="match status" value="1"/>
</dbReference>
<comment type="caution">
    <text evidence="9">The sequence shown here is derived from an EMBL/GenBank/DDBJ whole genome shotgun (WGS) entry which is preliminary data.</text>
</comment>
<dbReference type="SUPFAM" id="SSF88659">
    <property type="entry name" value="Sigma3 and sigma4 domains of RNA polymerase sigma factors"/>
    <property type="match status" value="1"/>
</dbReference>
<proteinExistence type="inferred from homology"/>
<dbReference type="NCBIfam" id="NF007214">
    <property type="entry name" value="PRK09636.1"/>
    <property type="match status" value="1"/>
</dbReference>
<dbReference type="Gene3D" id="1.10.1740.10">
    <property type="match status" value="1"/>
</dbReference>
<dbReference type="GO" id="GO:0003677">
    <property type="term" value="F:DNA binding"/>
    <property type="evidence" value="ECO:0007669"/>
    <property type="project" value="UniProtKB-KW"/>
</dbReference>
<accession>A0A5C5RE59</accession>
<dbReference type="SUPFAM" id="SSF54427">
    <property type="entry name" value="NTF2-like"/>
    <property type="match status" value="1"/>
</dbReference>
<evidence type="ECO:0000256" key="6">
    <source>
        <dbReference type="ARBA" id="ARBA00023163"/>
    </source>
</evidence>
<evidence type="ECO:0000256" key="3">
    <source>
        <dbReference type="ARBA" id="ARBA00023015"/>
    </source>
</evidence>
<feature type="domain" description="RNA polymerase sigma factor 70 region 4 type 2" evidence="8">
    <location>
        <begin position="107"/>
        <end position="156"/>
    </location>
</feature>
<dbReference type="EMBL" id="VIGW01000001">
    <property type="protein sequence ID" value="TWS21389.1"/>
    <property type="molecule type" value="Genomic_DNA"/>
</dbReference>
<comment type="similarity">
    <text evidence="1">Belongs to the sigma-70 factor family. ECF subfamily.</text>
</comment>
<keyword evidence="4" id="KW-0731">Sigma factor</keyword>
<gene>
    <name evidence="9" type="ORF">FK529_01950</name>
</gene>
<dbReference type="GO" id="GO:0006352">
    <property type="term" value="P:DNA-templated transcription initiation"/>
    <property type="evidence" value="ECO:0007669"/>
    <property type="project" value="InterPro"/>
</dbReference>
<keyword evidence="6" id="KW-0804">Transcription</keyword>
<organism evidence="9 10">
    <name type="scientific">Tsukamurella asaccharolytica</name>
    <dbReference type="NCBI Taxonomy" id="2592067"/>
    <lineage>
        <taxon>Bacteria</taxon>
        <taxon>Bacillati</taxon>
        <taxon>Actinomycetota</taxon>
        <taxon>Actinomycetes</taxon>
        <taxon>Mycobacteriales</taxon>
        <taxon>Tsukamurellaceae</taxon>
        <taxon>Tsukamurella</taxon>
    </lineage>
</organism>
<dbReference type="Pfam" id="PF04542">
    <property type="entry name" value="Sigma70_r2"/>
    <property type="match status" value="1"/>
</dbReference>
<dbReference type="InterPro" id="IPR052704">
    <property type="entry name" value="ECF_Sigma-70_Domain"/>
</dbReference>
<dbReference type="Pfam" id="PF08281">
    <property type="entry name" value="Sigma70_r4_2"/>
    <property type="match status" value="1"/>
</dbReference>
<reference evidence="9 10" key="1">
    <citation type="submission" date="2019-06" db="EMBL/GenBank/DDBJ databases">
        <title>Tsukamurella conjunctivitidis sp. nov., Tsukamurella assacharolytica sp. nov. and Tsukamurella sputae sp. nov. isolated from patients with conjunctivitis, bacteraemia (lymphoma) and respiratory infection (sputum) in Hong Kong.</title>
        <authorList>
            <person name="Teng J.L.L."/>
            <person name="Lee H.H."/>
            <person name="Fong J.Y.H."/>
            <person name="Fok K.M.N."/>
            <person name="Lau S.K.P."/>
            <person name="Woo P.C.Y."/>
        </authorList>
    </citation>
    <scope>NUCLEOTIDE SEQUENCE [LARGE SCALE GENOMIC DNA]</scope>
    <source>
        <strain evidence="9 10">HKU71</strain>
    </source>
</reference>
<evidence type="ECO:0000256" key="4">
    <source>
        <dbReference type="ARBA" id="ARBA00023082"/>
    </source>
</evidence>
<dbReference type="Proteomes" id="UP000317291">
    <property type="component" value="Unassembled WGS sequence"/>
</dbReference>
<sequence>MSAEDVFAAHRPLLFSVAYEIVGSVADAEDVLQESYLRWREVDLGTVANPRAYLARIVTRQALNALRTASRRREEYVGPWLPEPLEAPSADGPAEHVLTGEAVTTAMLLVLESLTPTERAVFVLREVFEFGYPEIAEAVGKSEATVRQTAHRARGHVRARRPRAVADPATARDVAERFLAATASGDVQSLMDLLAPDVVYVGDGGGVKSAARRPVLGADRVARMMIGTLRKSGDFGEMGLRFGVFNGMPGVVVSFDRVVDLVMCVEVEGAQVTAVYVVRNPDKLSRVVG</sequence>
<evidence type="ECO:0000256" key="1">
    <source>
        <dbReference type="ARBA" id="ARBA00010641"/>
    </source>
</evidence>
<feature type="domain" description="RNA polymerase sigma-70 region 2" evidence="7">
    <location>
        <begin position="7"/>
        <end position="72"/>
    </location>
</feature>
<dbReference type="InterPro" id="IPR014303">
    <property type="entry name" value="RNA_pol_sigma-70_ECF"/>
</dbReference>
<keyword evidence="5" id="KW-0238">DNA-binding</keyword>
<evidence type="ECO:0000256" key="2">
    <source>
        <dbReference type="ARBA" id="ARBA00011344"/>
    </source>
</evidence>